<evidence type="ECO:0000256" key="1">
    <source>
        <dbReference type="ARBA" id="ARBA00004123"/>
    </source>
</evidence>
<dbReference type="Proteomes" id="UP000245609">
    <property type="component" value="Unassembled WGS sequence"/>
</dbReference>
<reference evidence="3 4" key="1">
    <citation type="journal article" date="2018" name="MBio">
        <title>Comparative Genomics Reveals the Core Gene Toolbox for the Fungus-Insect Symbiosis.</title>
        <authorList>
            <person name="Wang Y."/>
            <person name="Stata M."/>
            <person name="Wang W."/>
            <person name="Stajich J.E."/>
            <person name="White M.M."/>
            <person name="Moncalvo J.M."/>
        </authorList>
    </citation>
    <scope>NUCLEOTIDE SEQUENCE [LARGE SCALE GENOMIC DNA]</scope>
    <source>
        <strain evidence="3 4">SC-DP-2</strain>
    </source>
</reference>
<dbReference type="AlphaFoldDB" id="A0A2T9ZIK9"/>
<dbReference type="InterPro" id="IPR036866">
    <property type="entry name" value="RibonucZ/Hydroxyglut_hydro"/>
</dbReference>
<keyword evidence="2" id="KW-0539">Nucleus</keyword>
<organism evidence="3 4">
    <name type="scientific">Smittium megazygosporum</name>
    <dbReference type="NCBI Taxonomy" id="133381"/>
    <lineage>
        <taxon>Eukaryota</taxon>
        <taxon>Fungi</taxon>
        <taxon>Fungi incertae sedis</taxon>
        <taxon>Zoopagomycota</taxon>
        <taxon>Kickxellomycotina</taxon>
        <taxon>Harpellomycetes</taxon>
        <taxon>Harpellales</taxon>
        <taxon>Legeriomycetaceae</taxon>
        <taxon>Smittium</taxon>
    </lineage>
</organism>
<keyword evidence="4" id="KW-1185">Reference proteome</keyword>
<dbReference type="OrthoDB" id="5600060at2759"/>
<proteinExistence type="predicted"/>
<dbReference type="InterPro" id="IPR027074">
    <property type="entry name" value="Integrator_9su"/>
</dbReference>
<dbReference type="Gene3D" id="3.60.15.10">
    <property type="entry name" value="Ribonuclease Z/Hydroxyacylglutathione hydrolase-like"/>
    <property type="match status" value="1"/>
</dbReference>
<evidence type="ECO:0000256" key="2">
    <source>
        <dbReference type="ARBA" id="ARBA00023242"/>
    </source>
</evidence>
<evidence type="ECO:0000313" key="4">
    <source>
        <dbReference type="Proteomes" id="UP000245609"/>
    </source>
</evidence>
<evidence type="ECO:0000313" key="3">
    <source>
        <dbReference type="EMBL" id="PVV04408.1"/>
    </source>
</evidence>
<dbReference type="PANTHER" id="PTHR46094:SF1">
    <property type="entry name" value="INTEGRATOR COMPLEX SUBUNIT 9"/>
    <property type="match status" value="1"/>
</dbReference>
<evidence type="ECO:0008006" key="5">
    <source>
        <dbReference type="Google" id="ProtNLM"/>
    </source>
</evidence>
<dbReference type="GO" id="GO:0034472">
    <property type="term" value="P:snRNA 3'-end processing"/>
    <property type="evidence" value="ECO:0007669"/>
    <property type="project" value="TreeGrafter"/>
</dbReference>
<dbReference type="EMBL" id="MBFS01000127">
    <property type="protein sequence ID" value="PVV04408.1"/>
    <property type="molecule type" value="Genomic_DNA"/>
</dbReference>
<sequence length="630" mass="71041">MDLEIISFCFGENRYMFCCSIEDVTFVFDCGIETHLDINTSLVDKESQNSNTHSPSRILEIIDWGKVDFILISSFEQVDLLPFITENTGFNGKIYVTEPTKEYTRHSLEEKVLIKNNCPVNSAFVISKAAEINNSQLYSSPMIFSEDSENEFGIGLDAISRCVDKLVIVNFNSVIYPKSQLKIYCKSAGYAIGSANWNVVYKNKKIAFLGSSSITKGLHPLEFDTSIFDGADICLFSSIQSIRSDSLGTSAVKSLSQISTQSVSSLRNGGVVIVVTKPFGITYDIMQSIYKHCQSINLSEFQFWFISPVSKKTISLGNIMGEWLSKSNQQGLYVPEYPFCNKSLERKGLLHYFSSVEELAFQPQQNSGCVIFVSPEDMFSILFLVSFYSKKPDSLLVFTDESKRQEISSIFAIPQSLQVQVFETDTRLTSHEFANVFSSSSASTVLLPSSALPDFKRYTNKNYSRLVSSESTEVKWYSHLENFKIRLSDDLMAPIQISKDITNGKRKVYSNDYEYVYNIDGEVVLGESGYTLIPQSSDAKKSGIFMDTIPILDFEDTNQQNNGNLVRLRAQVDKLVEGYDKSSEEKKGEKLKIRLVSDFGSILINISFQKVLFKSDSEYSYFSLMKALDR</sequence>
<comment type="caution">
    <text evidence="3">The sequence shown here is derived from an EMBL/GenBank/DDBJ whole genome shotgun (WGS) entry which is preliminary data.</text>
</comment>
<gene>
    <name evidence="3" type="ORF">BB560_001089</name>
</gene>
<accession>A0A2T9ZIK9</accession>
<name>A0A2T9ZIK9_9FUNG</name>
<dbReference type="GO" id="GO:0032039">
    <property type="term" value="C:integrator complex"/>
    <property type="evidence" value="ECO:0007669"/>
    <property type="project" value="InterPro"/>
</dbReference>
<protein>
    <recommendedName>
        <fullName evidence="5">Cleavage and polyadenylation specificity factor subunit 2</fullName>
    </recommendedName>
</protein>
<dbReference type="PANTHER" id="PTHR46094">
    <property type="entry name" value="INTEGRATOR COMPLEX SUBUNIT 9"/>
    <property type="match status" value="1"/>
</dbReference>
<dbReference type="SUPFAM" id="SSF56281">
    <property type="entry name" value="Metallo-hydrolase/oxidoreductase"/>
    <property type="match status" value="1"/>
</dbReference>
<comment type="subcellular location">
    <subcellularLocation>
        <location evidence="1">Nucleus</location>
    </subcellularLocation>
</comment>
<dbReference type="STRING" id="133381.A0A2T9ZIK9"/>